<sequence length="49" mass="5974">MIVWFTKTVTLIPSMGHHTWPHVTSLNSRSVRPQFPKWQFTVYFFIIYF</sequence>
<dbReference type="Ensembl" id="ENSSRHT00000076849.1">
    <property type="protein sequence ID" value="ENSSRHP00000074814.1"/>
    <property type="gene ID" value="ENSSRHG00000037153.1"/>
</dbReference>
<reference evidence="1" key="2">
    <citation type="submission" date="2025-09" db="UniProtKB">
        <authorList>
            <consortium name="Ensembl"/>
        </authorList>
    </citation>
    <scope>IDENTIFICATION</scope>
</reference>
<name>A0A673LC78_9TELE</name>
<proteinExistence type="predicted"/>
<evidence type="ECO:0000313" key="2">
    <source>
        <dbReference type="Proteomes" id="UP000472270"/>
    </source>
</evidence>
<dbReference type="Proteomes" id="UP000472270">
    <property type="component" value="Unassembled WGS sequence"/>
</dbReference>
<accession>A0A673LC78</accession>
<keyword evidence="2" id="KW-1185">Reference proteome</keyword>
<dbReference type="AlphaFoldDB" id="A0A673LC78"/>
<reference evidence="1" key="1">
    <citation type="submission" date="2025-08" db="UniProtKB">
        <authorList>
            <consortium name="Ensembl"/>
        </authorList>
    </citation>
    <scope>IDENTIFICATION</scope>
</reference>
<protein>
    <submittedName>
        <fullName evidence="1">Uncharacterized protein</fullName>
    </submittedName>
</protein>
<evidence type="ECO:0000313" key="1">
    <source>
        <dbReference type="Ensembl" id="ENSSRHP00000074814.1"/>
    </source>
</evidence>
<organism evidence="1 2">
    <name type="scientific">Sinocyclocheilus rhinocerous</name>
    <dbReference type="NCBI Taxonomy" id="307959"/>
    <lineage>
        <taxon>Eukaryota</taxon>
        <taxon>Metazoa</taxon>
        <taxon>Chordata</taxon>
        <taxon>Craniata</taxon>
        <taxon>Vertebrata</taxon>
        <taxon>Euteleostomi</taxon>
        <taxon>Actinopterygii</taxon>
        <taxon>Neopterygii</taxon>
        <taxon>Teleostei</taxon>
        <taxon>Ostariophysi</taxon>
        <taxon>Cypriniformes</taxon>
        <taxon>Cyprinidae</taxon>
        <taxon>Cyprininae</taxon>
        <taxon>Sinocyclocheilus</taxon>
    </lineage>
</organism>